<organism evidence="1 2">
    <name type="scientific">Aspergillus eucalypticola (strain CBS 122712 / IBT 29274)</name>
    <dbReference type="NCBI Taxonomy" id="1448314"/>
    <lineage>
        <taxon>Eukaryota</taxon>
        <taxon>Fungi</taxon>
        <taxon>Dikarya</taxon>
        <taxon>Ascomycota</taxon>
        <taxon>Pezizomycotina</taxon>
        <taxon>Eurotiomycetes</taxon>
        <taxon>Eurotiomycetidae</taxon>
        <taxon>Eurotiales</taxon>
        <taxon>Aspergillaceae</taxon>
        <taxon>Aspergillus</taxon>
        <taxon>Aspergillus subgen. Circumdati</taxon>
    </lineage>
</organism>
<accession>A0A317UVN5</accession>
<dbReference type="AlphaFoldDB" id="A0A317UVN5"/>
<dbReference type="VEuPathDB" id="FungiDB:BO83DRAFT_368012"/>
<keyword evidence="2" id="KW-1185">Reference proteome</keyword>
<dbReference type="EMBL" id="MSFU01000027">
    <property type="protein sequence ID" value="PWY65469.1"/>
    <property type="molecule type" value="Genomic_DNA"/>
</dbReference>
<reference evidence="1" key="1">
    <citation type="submission" date="2016-12" db="EMBL/GenBank/DDBJ databases">
        <title>The genomes of Aspergillus section Nigri reveals drivers in fungal speciation.</title>
        <authorList>
            <consortium name="DOE Joint Genome Institute"/>
            <person name="Vesth T.C."/>
            <person name="Nybo J."/>
            <person name="Theobald S."/>
            <person name="Brandl J."/>
            <person name="Frisvad J.C."/>
            <person name="Nielsen K.F."/>
            <person name="Lyhne E.K."/>
            <person name="Kogle M.E."/>
            <person name="Kuo A."/>
            <person name="Riley R."/>
            <person name="Clum A."/>
            <person name="Nolan M."/>
            <person name="Lipzen A."/>
            <person name="Salamov A."/>
            <person name="Henrissat B."/>
            <person name="Wiebenga A."/>
            <person name="De vries R.P."/>
            <person name="Grigoriev I.V."/>
            <person name="Mortensen U.H."/>
            <person name="Andersen M.R."/>
            <person name="Baker S.E."/>
        </authorList>
    </citation>
    <scope>NUCLEOTIDE SEQUENCE</scope>
    <source>
        <strain evidence="1">CBS 122712</strain>
    </source>
</reference>
<evidence type="ECO:0000313" key="1">
    <source>
        <dbReference type="EMBL" id="PWY65469.1"/>
    </source>
</evidence>
<gene>
    <name evidence="1" type="ORF">BO83DRAFT_368012</name>
</gene>
<dbReference type="InterPro" id="IPR014752">
    <property type="entry name" value="Arrestin-like_C"/>
</dbReference>
<name>A0A317UVN5_ASPEC</name>
<evidence type="ECO:0008006" key="3">
    <source>
        <dbReference type="Google" id="ProtNLM"/>
    </source>
</evidence>
<dbReference type="Proteomes" id="UP000246171">
    <property type="component" value="Unassembled WGS sequence"/>
</dbReference>
<dbReference type="Gene3D" id="2.60.40.640">
    <property type="match status" value="1"/>
</dbReference>
<protein>
    <recommendedName>
        <fullName evidence="3">Arrestin-like N-terminal domain-containing protein</fullName>
    </recommendedName>
</protein>
<comment type="caution">
    <text evidence="1">The sequence shown here is derived from an EMBL/GenBank/DDBJ whole genome shotgun (WGS) entry which is preliminary data.</text>
</comment>
<evidence type="ECO:0000313" key="2">
    <source>
        <dbReference type="Proteomes" id="UP000246171"/>
    </source>
</evidence>
<proteinExistence type="predicted"/>
<sequence>MKWLPARSHAPIIKITIKDPRPSYTTWDLIEGTVTVTAPNETNVNNIQITFEGSSRVALPRPITELREPTACHTFLKLQQPIETPDSPIHVPGRPDSYPFCFVIPEEVPLGSCIQEKSNGWADHRHAKLPPTLRFANLSQELCRIAYSIRATVSYHRANYGKNERTTTSIEDIRFVPAHQSNHLPRSLQTFVSLQHNPKQDVKSKASLSPCRLYVEGPSAQLTQGHCLGISSNGSFDAYLTIPLRFEAAGEAKPPQLRNLHCTLKASTFLATRPSAKRLKRHEAQYRQAYVETIAMRSEDISYTQWFRHEPAPEDCVTEHRSGNRLYYTTSIRLPIHMPRNGYLIPFSTCLLSRAYLVDMLLSYSTPDSNGRRRSLEATLPVEIVKSYETHIEKRPLWSTLDEPCLSDWDVEPPPYHCHELFRSSDVVSLRKGQHTGIYHHMVTP</sequence>
<dbReference type="GeneID" id="37051758"/>
<dbReference type="RefSeq" id="XP_025384524.1">
    <property type="nucleotide sequence ID" value="XM_025529796.1"/>
</dbReference>
<dbReference type="OrthoDB" id="2283785at2759"/>